<gene>
    <name evidence="1" type="ORF">FA15DRAFT_624853</name>
</gene>
<dbReference type="PROSITE" id="PS51257">
    <property type="entry name" value="PROKAR_LIPOPROTEIN"/>
    <property type="match status" value="1"/>
</dbReference>
<sequence length="649" mass="72559">MTTPVPRSIYRGTRRKIVLAFDVGTTFSGVSYACVPRSPLLAHPPTVYFIKRPSLSFPAQEHITGASKIPTMIYYDQTGTPQAIGAEAMRDGVYETAEEQGWVKAEWFKLHLRPSSAFFPAANPNPSPSPPAIDPAQIPPLPLALTPVRILAHFLAYLYKCAAEYIKDTHATLGPGSWSMIERGRDVDYVLSHPNGWEGHQQEAMREAMVLAGLVGVDGAAQRDRIKFVTEGEASLHFCINNGLPPGAMNNGDGVVVVDAGGGTIDVSTYARAPSPTPATTSSPFEEIAPSQCHFHGSIFVSIRARQYLDGHLQQSQFYDDLDHIIRCFDRTTKLRFRSVTDPQYVKFGSTRDNDPAAGIRFGQLKVQGTQVAAFFEPSVRCILNAVYEQRKLAHRPISHVVLVGGFAASDWLFHKVQEALKPQGYNVVRPENHVNKAVSDGALSFYLDHHVHTRIAKLTYGNFCHVPYNDTDGEHRERLRAGLTFVAMSGSRRVVDCWDVILPKNTQIAENGEFRRNYFRESVRKVDFCAVTFTVWGYRGEMREVRWRDSDSDNFTALCTIEVDLGKLTLQPRTDAQGGVYFRLDYAIVLLFGSTELKAQIAWFENVSDPVTYLCFTSSDVLLRVWRKGQCDSHDRPTYRLTLAVELM</sequence>
<reference evidence="1 2" key="1">
    <citation type="journal article" date="2019" name="Nat. Ecol. Evol.">
        <title>Megaphylogeny resolves global patterns of mushroom evolution.</title>
        <authorList>
            <person name="Varga T."/>
            <person name="Krizsan K."/>
            <person name="Foldi C."/>
            <person name="Dima B."/>
            <person name="Sanchez-Garcia M."/>
            <person name="Sanchez-Ramirez S."/>
            <person name="Szollosi G.J."/>
            <person name="Szarkandi J.G."/>
            <person name="Papp V."/>
            <person name="Albert L."/>
            <person name="Andreopoulos W."/>
            <person name="Angelini C."/>
            <person name="Antonin V."/>
            <person name="Barry K.W."/>
            <person name="Bougher N.L."/>
            <person name="Buchanan P."/>
            <person name="Buyck B."/>
            <person name="Bense V."/>
            <person name="Catcheside P."/>
            <person name="Chovatia M."/>
            <person name="Cooper J."/>
            <person name="Damon W."/>
            <person name="Desjardin D."/>
            <person name="Finy P."/>
            <person name="Geml J."/>
            <person name="Haridas S."/>
            <person name="Hughes K."/>
            <person name="Justo A."/>
            <person name="Karasinski D."/>
            <person name="Kautmanova I."/>
            <person name="Kiss B."/>
            <person name="Kocsube S."/>
            <person name="Kotiranta H."/>
            <person name="LaButti K.M."/>
            <person name="Lechner B.E."/>
            <person name="Liimatainen K."/>
            <person name="Lipzen A."/>
            <person name="Lukacs Z."/>
            <person name="Mihaltcheva S."/>
            <person name="Morgado L.N."/>
            <person name="Niskanen T."/>
            <person name="Noordeloos M.E."/>
            <person name="Ohm R.A."/>
            <person name="Ortiz-Santana B."/>
            <person name="Ovrebo C."/>
            <person name="Racz N."/>
            <person name="Riley R."/>
            <person name="Savchenko A."/>
            <person name="Shiryaev A."/>
            <person name="Soop K."/>
            <person name="Spirin V."/>
            <person name="Szebenyi C."/>
            <person name="Tomsovsky M."/>
            <person name="Tulloss R.E."/>
            <person name="Uehling J."/>
            <person name="Grigoriev I.V."/>
            <person name="Vagvolgyi C."/>
            <person name="Papp T."/>
            <person name="Martin F.M."/>
            <person name="Miettinen O."/>
            <person name="Hibbett D.S."/>
            <person name="Nagy L.G."/>
        </authorList>
    </citation>
    <scope>NUCLEOTIDE SEQUENCE [LARGE SCALE GENOMIC DNA]</scope>
    <source>
        <strain evidence="1 2">CBS 121175</strain>
    </source>
</reference>
<dbReference type="PANTHER" id="PTHR14187:SF5">
    <property type="entry name" value="HEAT SHOCK 70 KDA PROTEIN 12A"/>
    <property type="match status" value="1"/>
</dbReference>
<dbReference type="Gene3D" id="3.30.420.40">
    <property type="match status" value="1"/>
</dbReference>
<name>A0A5C3KLN0_COPMA</name>
<evidence type="ECO:0000313" key="1">
    <source>
        <dbReference type="EMBL" id="TFK20843.1"/>
    </source>
</evidence>
<protein>
    <recommendedName>
        <fullName evidence="3">Actin-like ATPase domain-containing protein</fullName>
    </recommendedName>
</protein>
<dbReference type="SUPFAM" id="SSF53067">
    <property type="entry name" value="Actin-like ATPase domain"/>
    <property type="match status" value="2"/>
</dbReference>
<organism evidence="1 2">
    <name type="scientific">Coprinopsis marcescibilis</name>
    <name type="common">Agaric fungus</name>
    <name type="synonym">Psathyrella marcescibilis</name>
    <dbReference type="NCBI Taxonomy" id="230819"/>
    <lineage>
        <taxon>Eukaryota</taxon>
        <taxon>Fungi</taxon>
        <taxon>Dikarya</taxon>
        <taxon>Basidiomycota</taxon>
        <taxon>Agaricomycotina</taxon>
        <taxon>Agaricomycetes</taxon>
        <taxon>Agaricomycetidae</taxon>
        <taxon>Agaricales</taxon>
        <taxon>Agaricineae</taxon>
        <taxon>Psathyrellaceae</taxon>
        <taxon>Coprinopsis</taxon>
    </lineage>
</organism>
<dbReference type="AlphaFoldDB" id="A0A5C3KLN0"/>
<dbReference type="PANTHER" id="PTHR14187">
    <property type="entry name" value="ALPHA KINASE/ELONGATION FACTOR 2 KINASE"/>
    <property type="match status" value="1"/>
</dbReference>
<dbReference type="STRING" id="230819.A0A5C3KLN0"/>
<accession>A0A5C3KLN0</accession>
<dbReference type="CDD" id="cd10170">
    <property type="entry name" value="ASKHA_NBD_HSP70"/>
    <property type="match status" value="1"/>
</dbReference>
<dbReference type="InterPro" id="IPR043129">
    <property type="entry name" value="ATPase_NBD"/>
</dbReference>
<dbReference type="Proteomes" id="UP000307440">
    <property type="component" value="Unassembled WGS sequence"/>
</dbReference>
<evidence type="ECO:0000313" key="2">
    <source>
        <dbReference type="Proteomes" id="UP000307440"/>
    </source>
</evidence>
<dbReference type="EMBL" id="ML210286">
    <property type="protein sequence ID" value="TFK20843.1"/>
    <property type="molecule type" value="Genomic_DNA"/>
</dbReference>
<dbReference type="OrthoDB" id="2963168at2759"/>
<evidence type="ECO:0008006" key="3">
    <source>
        <dbReference type="Google" id="ProtNLM"/>
    </source>
</evidence>
<proteinExistence type="predicted"/>
<keyword evidence="2" id="KW-1185">Reference proteome</keyword>